<keyword evidence="12" id="KW-1185">Reference proteome</keyword>
<comment type="subcellular location">
    <subcellularLocation>
        <location evidence="1">Nucleus</location>
    </subcellularLocation>
</comment>
<dbReference type="Pfam" id="PF00533">
    <property type="entry name" value="BRCT"/>
    <property type="match status" value="1"/>
</dbReference>
<comment type="caution">
    <text evidence="11">The sequence shown here is derived from an EMBL/GenBank/DDBJ whole genome shotgun (WGS) entry which is preliminary data.</text>
</comment>
<dbReference type="Gene3D" id="3.40.50.10190">
    <property type="entry name" value="BRCT domain"/>
    <property type="match status" value="2"/>
</dbReference>
<dbReference type="OrthoDB" id="6105938at2759"/>
<dbReference type="InterPro" id="IPR001357">
    <property type="entry name" value="BRCT_dom"/>
</dbReference>
<keyword evidence="8" id="KW-0539">Nucleus</keyword>
<feature type="compositionally biased region" description="Basic and acidic residues" evidence="9">
    <location>
        <begin position="267"/>
        <end position="277"/>
    </location>
</feature>
<accession>A0A976FMJ6</accession>
<dbReference type="InterPro" id="IPR018957">
    <property type="entry name" value="Znf_C3HC4_RING-type"/>
</dbReference>
<dbReference type="InterPro" id="IPR031099">
    <property type="entry name" value="BRCA1-associated"/>
</dbReference>
<dbReference type="SUPFAM" id="SSF52113">
    <property type="entry name" value="BRCT domain"/>
    <property type="match status" value="2"/>
</dbReference>
<sequence>MFQDPQCLDCKHNFCHACILWHLRHKNSSCPTCQLPTRPSEVTRNQFLESILVAWKGVETELDALIGDPTLHATRVTGADTDEAFHRAANGTTSFIKETENHVSRGRVANHKWHINTQEIRHELRLSGASLPQQYGSRHESTPNQSKASSSDLPEDYAGSVQKMNDRREVATRPKRKRNARERTNRKTDVESVDTLGESDDNVVGHSTSSLMATQEVESYYERIAKQREALSQWERDHGGNCDSSSLLDLELSLYSSASFEELIRERQKVSNQHDEASDLLTPRTPISQGTSALESPDLLATFRRDRRSNTRRVLVSSTSRKRLRMPVFQDATNGAYDLYSGLSFKARNKVLLDASLDNSSVNKSLEDKSNEDDENEFETKSAVPSELPKHSSWDSNRQKHSNDLRIDTNQSLHGAIQTQARENHGSGKLQMPPPQVSLPLQPKQTSCLETLERPSTGLPSPSLMRSSSSQLSKGSNFVFVSSDLAREDVNRVLEAIHQMGGKFGLDFDLKRDSETGLFSTSVTHLITKAVPSIRNVCPFNSMRCKRTAKYMRALAEGTFIVDFSWISASLAAGRWLTEDPFEMAGDIYSDAIGKPHEGHIRRLQTGRRNSIFSLLCFVLLVSENEFEFQFTSVRTLVNNFGGTIVPAENFSQQKANPRSRRTPIGVVSKTTLPSVAKAKWLQFQIPIVRITWIFDSVSHLEVLPFDDYYPY</sequence>
<dbReference type="PROSITE" id="PS00518">
    <property type="entry name" value="ZF_RING_1"/>
    <property type="match status" value="1"/>
</dbReference>
<dbReference type="GO" id="GO:0000724">
    <property type="term" value="P:double-strand break repair via homologous recombination"/>
    <property type="evidence" value="ECO:0007669"/>
    <property type="project" value="TreeGrafter"/>
</dbReference>
<dbReference type="SUPFAM" id="SSF57850">
    <property type="entry name" value="RING/U-box"/>
    <property type="match status" value="1"/>
</dbReference>
<dbReference type="GeneID" id="94352483"/>
<evidence type="ECO:0000313" key="11">
    <source>
        <dbReference type="EMBL" id="TDH69161.1"/>
    </source>
</evidence>
<dbReference type="GO" id="GO:0004842">
    <property type="term" value="F:ubiquitin-protein transferase activity"/>
    <property type="evidence" value="ECO:0007669"/>
    <property type="project" value="TreeGrafter"/>
</dbReference>
<evidence type="ECO:0000313" key="12">
    <source>
        <dbReference type="Proteomes" id="UP000294530"/>
    </source>
</evidence>
<feature type="compositionally biased region" description="Basic and acidic residues" evidence="9">
    <location>
        <begin position="388"/>
        <end position="407"/>
    </location>
</feature>
<dbReference type="InterPro" id="IPR036420">
    <property type="entry name" value="BRCT_dom_sf"/>
</dbReference>
<dbReference type="KEGG" id="blac:94352483"/>
<evidence type="ECO:0000256" key="4">
    <source>
        <dbReference type="ARBA" id="ARBA00022763"/>
    </source>
</evidence>
<dbReference type="Proteomes" id="UP000294530">
    <property type="component" value="Unassembled WGS sequence"/>
</dbReference>
<keyword evidence="3" id="KW-0677">Repeat</keyword>
<dbReference type="GO" id="GO:0005634">
    <property type="term" value="C:nucleus"/>
    <property type="evidence" value="ECO:0007669"/>
    <property type="project" value="UniProtKB-SubCell"/>
</dbReference>
<dbReference type="AlphaFoldDB" id="A0A976FMJ6"/>
<evidence type="ECO:0000256" key="7">
    <source>
        <dbReference type="ARBA" id="ARBA00023204"/>
    </source>
</evidence>
<protein>
    <recommendedName>
        <fullName evidence="10">BRCT domain-containing protein</fullName>
    </recommendedName>
</protein>
<dbReference type="Gene3D" id="3.30.40.10">
    <property type="entry name" value="Zinc/RING finger domain, C3HC4 (zinc finger)"/>
    <property type="match status" value="1"/>
</dbReference>
<dbReference type="EMBL" id="SHOA02000002">
    <property type="protein sequence ID" value="TDH69161.1"/>
    <property type="molecule type" value="Genomic_DNA"/>
</dbReference>
<evidence type="ECO:0000259" key="10">
    <source>
        <dbReference type="PROSITE" id="PS50172"/>
    </source>
</evidence>
<dbReference type="PANTHER" id="PTHR13763">
    <property type="entry name" value="BREAST CANCER TYPE 1 SUSCEPTIBILITY PROTEIN BRCA1"/>
    <property type="match status" value="1"/>
</dbReference>
<dbReference type="GO" id="GO:0045944">
    <property type="term" value="P:positive regulation of transcription by RNA polymerase II"/>
    <property type="evidence" value="ECO:0007669"/>
    <property type="project" value="TreeGrafter"/>
</dbReference>
<feature type="domain" description="BRCT" evidence="10">
    <location>
        <begin position="608"/>
        <end position="711"/>
    </location>
</feature>
<evidence type="ECO:0000256" key="8">
    <source>
        <dbReference type="ARBA" id="ARBA00023242"/>
    </source>
</evidence>
<dbReference type="InterPro" id="IPR017907">
    <property type="entry name" value="Znf_RING_CS"/>
</dbReference>
<dbReference type="PANTHER" id="PTHR13763:SF0">
    <property type="entry name" value="BREAST CANCER TYPE 1 SUSCEPTIBILITY PROTEIN"/>
    <property type="match status" value="1"/>
</dbReference>
<reference evidence="11 12" key="1">
    <citation type="journal article" date="2021" name="Genome Biol.">
        <title>AFLAP: assembly-free linkage analysis pipeline using k-mers from genome sequencing data.</title>
        <authorList>
            <person name="Fletcher K."/>
            <person name="Zhang L."/>
            <person name="Gil J."/>
            <person name="Han R."/>
            <person name="Cavanaugh K."/>
            <person name="Michelmore R."/>
        </authorList>
    </citation>
    <scope>NUCLEOTIDE SEQUENCE [LARGE SCALE GENOMIC DNA]</scope>
    <source>
        <strain evidence="11 12">SF5</strain>
    </source>
</reference>
<evidence type="ECO:0000256" key="5">
    <source>
        <dbReference type="ARBA" id="ARBA00022771"/>
    </source>
</evidence>
<name>A0A976FMJ6_BRELC</name>
<dbReference type="CDD" id="cd16449">
    <property type="entry name" value="RING-HC"/>
    <property type="match status" value="1"/>
</dbReference>
<feature type="domain" description="BRCT" evidence="10">
    <location>
        <begin position="468"/>
        <end position="584"/>
    </location>
</feature>
<evidence type="ECO:0000256" key="2">
    <source>
        <dbReference type="ARBA" id="ARBA00022723"/>
    </source>
</evidence>
<dbReference type="SMART" id="SM00292">
    <property type="entry name" value="BRCT"/>
    <property type="match status" value="2"/>
</dbReference>
<dbReference type="InterPro" id="IPR013083">
    <property type="entry name" value="Znf_RING/FYVE/PHD"/>
</dbReference>
<evidence type="ECO:0000256" key="6">
    <source>
        <dbReference type="ARBA" id="ARBA00022833"/>
    </source>
</evidence>
<feature type="region of interest" description="Disordered" evidence="9">
    <location>
        <begin position="361"/>
        <end position="409"/>
    </location>
</feature>
<feature type="compositionally biased region" description="Basic and acidic residues" evidence="9">
    <location>
        <begin position="181"/>
        <end position="190"/>
    </location>
</feature>
<evidence type="ECO:0000256" key="1">
    <source>
        <dbReference type="ARBA" id="ARBA00004123"/>
    </source>
</evidence>
<keyword evidence="2" id="KW-0479">Metal-binding</keyword>
<keyword evidence="5" id="KW-0863">Zinc-finger</keyword>
<proteinExistence type="predicted"/>
<keyword evidence="7" id="KW-0234">DNA repair</keyword>
<dbReference type="RefSeq" id="XP_067818660.1">
    <property type="nucleotide sequence ID" value="XM_067966812.1"/>
</dbReference>
<feature type="region of interest" description="Disordered" evidence="9">
    <location>
        <begin position="267"/>
        <end position="292"/>
    </location>
</feature>
<organism evidence="11 12">
    <name type="scientific">Bremia lactucae</name>
    <name type="common">Lettuce downy mildew</name>
    <dbReference type="NCBI Taxonomy" id="4779"/>
    <lineage>
        <taxon>Eukaryota</taxon>
        <taxon>Sar</taxon>
        <taxon>Stramenopiles</taxon>
        <taxon>Oomycota</taxon>
        <taxon>Peronosporomycetes</taxon>
        <taxon>Peronosporales</taxon>
        <taxon>Peronosporaceae</taxon>
        <taxon>Bremia</taxon>
    </lineage>
</organism>
<keyword evidence="4" id="KW-0227">DNA damage</keyword>
<evidence type="ECO:0000256" key="9">
    <source>
        <dbReference type="SAM" id="MobiDB-lite"/>
    </source>
</evidence>
<dbReference type="Pfam" id="PF00097">
    <property type="entry name" value="zf-C3HC4"/>
    <property type="match status" value="1"/>
</dbReference>
<dbReference type="GO" id="GO:0008270">
    <property type="term" value="F:zinc ion binding"/>
    <property type="evidence" value="ECO:0007669"/>
    <property type="project" value="UniProtKB-KW"/>
</dbReference>
<feature type="region of interest" description="Disordered" evidence="9">
    <location>
        <begin position="133"/>
        <end position="206"/>
    </location>
</feature>
<evidence type="ECO:0000256" key="3">
    <source>
        <dbReference type="ARBA" id="ARBA00022737"/>
    </source>
</evidence>
<dbReference type="PROSITE" id="PS50172">
    <property type="entry name" value="BRCT"/>
    <property type="match status" value="2"/>
</dbReference>
<gene>
    <name evidence="11" type="ORF">CCR75_008763</name>
</gene>
<feature type="compositionally biased region" description="Polar residues" evidence="9">
    <location>
        <begin position="133"/>
        <end position="152"/>
    </location>
</feature>
<keyword evidence="6" id="KW-0862">Zinc</keyword>